<dbReference type="PANTHER" id="PTHR10799">
    <property type="entry name" value="SNF2/RAD54 HELICASE FAMILY"/>
    <property type="match status" value="1"/>
</dbReference>
<dbReference type="Proteomes" id="UP000075418">
    <property type="component" value="Unassembled WGS sequence"/>
</dbReference>
<dbReference type="Gene3D" id="3.40.50.300">
    <property type="entry name" value="P-loop containing nucleotide triphosphate hydrolases"/>
    <property type="match status" value="2"/>
</dbReference>
<dbReference type="PROSITE" id="PS51192">
    <property type="entry name" value="HELICASE_ATP_BIND_1"/>
    <property type="match status" value="1"/>
</dbReference>
<name>A0A151A825_9STAP</name>
<organism evidence="2 3">
    <name type="scientific">Staphylococcus kloosii</name>
    <dbReference type="NCBI Taxonomy" id="29384"/>
    <lineage>
        <taxon>Bacteria</taxon>
        <taxon>Bacillati</taxon>
        <taxon>Bacillota</taxon>
        <taxon>Bacilli</taxon>
        <taxon>Bacillales</taxon>
        <taxon>Staphylococcaceae</taxon>
        <taxon>Staphylococcus</taxon>
    </lineage>
</organism>
<comment type="caution">
    <text evidence="2">The sequence shown here is derived from an EMBL/GenBank/DDBJ whole genome shotgun (WGS) entry which is preliminary data.</text>
</comment>
<evidence type="ECO:0000313" key="3">
    <source>
        <dbReference type="Proteomes" id="UP000075418"/>
    </source>
</evidence>
<dbReference type="InterPro" id="IPR001650">
    <property type="entry name" value="Helicase_C-like"/>
</dbReference>
<dbReference type="InterPro" id="IPR014001">
    <property type="entry name" value="Helicase_ATP-bd"/>
</dbReference>
<dbReference type="Pfam" id="PF00271">
    <property type="entry name" value="Helicase_C"/>
    <property type="match status" value="1"/>
</dbReference>
<evidence type="ECO:0000259" key="1">
    <source>
        <dbReference type="PROSITE" id="PS51192"/>
    </source>
</evidence>
<protein>
    <recommendedName>
        <fullName evidence="1">Helicase ATP-binding domain-containing protein</fullName>
    </recommendedName>
</protein>
<proteinExistence type="predicted"/>
<dbReference type="InterPro" id="IPR027417">
    <property type="entry name" value="P-loop_NTPase"/>
</dbReference>
<sequence>MLYPTQEEVMEKAKPSYFYALGTSSGKSLISIYHYLKHKKNEPLLIVCPPTKKKSNEWDEEIRKVEQHEGISIDYEIVASSMLAKEYKNYKGYFTVLDEAHYFSNPTSNRGKAAKSLCAKSTNFILMTATCGESWDKFMNYFIIFGFYKNKTEFLKQHAIYETKHFGGRSIKQIVDFQHTYALERYWQTISTMKETSYFVDLPQVSERFVEFNKSNLYKSAAKDRVVEINDEQVILDSPPKLGATLRYLTNQKAKVAYTKELLESTNDNVVIFYQFTREKDNLLEMLRKLDKQVFEVSGQQFELPTQVERKSLSNSVTLVQIQAGSAAIELKYANQVIYYCPTYSYTQYQQSRGRCIRHGGHDRVEIIKFKTKGTIETQVWKALDNKQDFDEKLYLLEEIKS</sequence>
<accession>A0A151A825</accession>
<dbReference type="EMBL" id="LUGM01000002">
    <property type="protein sequence ID" value="KYH15385.1"/>
    <property type="molecule type" value="Genomic_DNA"/>
</dbReference>
<reference evidence="2 3" key="1">
    <citation type="submission" date="2016-02" db="EMBL/GenBank/DDBJ databases">
        <title>Draft genome sequence of hydrocarbon degrading Staphylococcus saprophyticus Strain CNV2, isolated from crude-oil contaminated soil from Noonmati Oil Refinery, Guwahati, Assam, India.</title>
        <authorList>
            <person name="Mukherjee A."/>
            <person name="Chettri B."/>
            <person name="Langpoklakpam J."/>
            <person name="Singh A.K."/>
            <person name="Chattopadhyay D.J."/>
        </authorList>
    </citation>
    <scope>NUCLEOTIDE SEQUENCE [LARGE SCALE GENOMIC DNA]</scope>
    <source>
        <strain evidence="2 3">CNV2</strain>
    </source>
</reference>
<gene>
    <name evidence="2" type="ORF">A0131_09010</name>
</gene>
<evidence type="ECO:0000313" key="2">
    <source>
        <dbReference type="EMBL" id="KYH15385.1"/>
    </source>
</evidence>
<feature type="domain" description="Helicase ATP-binding" evidence="1">
    <location>
        <begin position="8"/>
        <end position="149"/>
    </location>
</feature>
<dbReference type="SUPFAM" id="SSF52540">
    <property type="entry name" value="P-loop containing nucleoside triphosphate hydrolases"/>
    <property type="match status" value="2"/>
</dbReference>
<dbReference type="AlphaFoldDB" id="A0A151A825"/>